<reference evidence="4 5" key="1">
    <citation type="submission" date="2023-03" db="EMBL/GenBank/DDBJ databases">
        <title>Draft assemblies of triclosan tolerant bacteria isolated from returned activated sludge.</title>
        <authorList>
            <person name="Van Hamelsveld S."/>
        </authorList>
    </citation>
    <scope>NUCLEOTIDE SEQUENCE [LARGE SCALE GENOMIC DNA]</scope>
    <source>
        <strain evidence="4 5">GW210010_S58</strain>
    </source>
</reference>
<dbReference type="Pfam" id="PF00561">
    <property type="entry name" value="Abhydrolase_1"/>
    <property type="match status" value="1"/>
</dbReference>
<dbReference type="InterPro" id="IPR029058">
    <property type="entry name" value="AB_hydrolase_fold"/>
</dbReference>
<evidence type="ECO:0000313" key="5">
    <source>
        <dbReference type="Proteomes" id="UP001216674"/>
    </source>
</evidence>
<gene>
    <name evidence="4" type="ORF">P3W85_07890</name>
</gene>
<keyword evidence="4" id="KW-0378">Hydrolase</keyword>
<evidence type="ECO:0000256" key="2">
    <source>
        <dbReference type="SAM" id="MobiDB-lite"/>
    </source>
</evidence>
<keyword evidence="5" id="KW-1185">Reference proteome</keyword>
<evidence type="ECO:0000259" key="3">
    <source>
        <dbReference type="Pfam" id="PF00561"/>
    </source>
</evidence>
<dbReference type="SUPFAM" id="SSF53474">
    <property type="entry name" value="alpha/beta-Hydrolases"/>
    <property type="match status" value="1"/>
</dbReference>
<dbReference type="PANTHER" id="PTHR10794:SF94">
    <property type="entry name" value="ESTERASE YHET-RELATED"/>
    <property type="match status" value="1"/>
</dbReference>
<feature type="compositionally biased region" description="Polar residues" evidence="2">
    <location>
        <begin position="1"/>
        <end position="13"/>
    </location>
</feature>
<dbReference type="Proteomes" id="UP001216674">
    <property type="component" value="Unassembled WGS sequence"/>
</dbReference>
<proteinExistence type="inferred from homology"/>
<comment type="similarity">
    <text evidence="1">Belongs to the AB hydrolase superfamily. AB hydrolase 4 family.</text>
</comment>
<dbReference type="PANTHER" id="PTHR10794">
    <property type="entry name" value="ABHYDROLASE DOMAIN-CONTAINING PROTEIN"/>
    <property type="match status" value="1"/>
</dbReference>
<organism evidence="4 5">
    <name type="scientific">Cupriavidus basilensis</name>
    <dbReference type="NCBI Taxonomy" id="68895"/>
    <lineage>
        <taxon>Bacteria</taxon>
        <taxon>Pseudomonadati</taxon>
        <taxon>Pseudomonadota</taxon>
        <taxon>Betaproteobacteria</taxon>
        <taxon>Burkholderiales</taxon>
        <taxon>Burkholderiaceae</taxon>
        <taxon>Cupriavidus</taxon>
    </lineage>
</organism>
<comment type="caution">
    <text evidence="4">The sequence shown here is derived from an EMBL/GenBank/DDBJ whole genome shotgun (WGS) entry which is preliminary data.</text>
</comment>
<feature type="region of interest" description="Disordered" evidence="2">
    <location>
        <begin position="1"/>
        <end position="23"/>
    </location>
</feature>
<sequence length="357" mass="38937">MSQLPQPHLQSPGSAPADASTASAFGGGRPMPWWLAGGHAQTIIPARFTRRPRASFQRERWNAPDGDFVDLDWTTHPVAPDTPLLVMFHGLEGNSDSHYAQSIMHALGARGWQGVIPHFRGCSGELNLAPRFYHSGDAEEIQWILERLYRQYCAHGRKLLVVGISLGGNALLRFLGEQGGGARFVGAAASVSAPLDLAGGGAALSQGFNMLYTRMFLQTLKRKSLAKLGQYPGLFDREAMLASRDLYAFDNIVTAPLHGFRDTDDYWARASSKPVLGAIAVPTLVLNARNDPFLPARHLPGPAEVSPQVWLEQPEHGGHVGFMTPREDVLRALPVLPYGGHIAWLPARILQFFDAVA</sequence>
<dbReference type="InterPro" id="IPR050960">
    <property type="entry name" value="AB_hydrolase_4_sf"/>
</dbReference>
<evidence type="ECO:0000256" key="1">
    <source>
        <dbReference type="ARBA" id="ARBA00010884"/>
    </source>
</evidence>
<feature type="domain" description="AB hydrolase-1" evidence="3">
    <location>
        <begin position="83"/>
        <end position="324"/>
    </location>
</feature>
<dbReference type="RefSeq" id="WP_276264362.1">
    <property type="nucleotide sequence ID" value="NZ_JARJLM010000138.1"/>
</dbReference>
<accession>A0ABT6AJS4</accession>
<evidence type="ECO:0000313" key="4">
    <source>
        <dbReference type="EMBL" id="MDF3832866.1"/>
    </source>
</evidence>
<dbReference type="Gene3D" id="3.40.50.1820">
    <property type="entry name" value="alpha/beta hydrolase"/>
    <property type="match status" value="1"/>
</dbReference>
<dbReference type="PIRSF" id="PIRSF005211">
    <property type="entry name" value="Ab_hydro_YheT"/>
    <property type="match status" value="1"/>
</dbReference>
<dbReference type="InterPro" id="IPR012020">
    <property type="entry name" value="ABHD4"/>
</dbReference>
<dbReference type="InterPro" id="IPR000073">
    <property type="entry name" value="AB_hydrolase_1"/>
</dbReference>
<dbReference type="GO" id="GO:0016787">
    <property type="term" value="F:hydrolase activity"/>
    <property type="evidence" value="ECO:0007669"/>
    <property type="project" value="UniProtKB-KW"/>
</dbReference>
<name>A0ABT6AJS4_9BURK</name>
<dbReference type="EMBL" id="JARJLM010000138">
    <property type="protein sequence ID" value="MDF3832866.1"/>
    <property type="molecule type" value="Genomic_DNA"/>
</dbReference>
<protein>
    <submittedName>
        <fullName evidence="4">Alpha/beta fold hydrolase</fullName>
    </submittedName>
</protein>